<dbReference type="InterPro" id="IPR039514">
    <property type="entry name" value="6GAL-like"/>
</dbReference>
<keyword evidence="3" id="KW-1185">Reference proteome</keyword>
<evidence type="ECO:0000313" key="2">
    <source>
        <dbReference type="EMBL" id="MBK0383621.1"/>
    </source>
</evidence>
<evidence type="ECO:0000259" key="1">
    <source>
        <dbReference type="Pfam" id="PF14587"/>
    </source>
</evidence>
<proteinExistence type="predicted"/>
<accession>A0ABS1BMT6</accession>
<sequence length="522" mass="58125">MSKNASCLELASSNLNFLVDSNKKAIIKINLDDEKQTIENFGASDCWTTKFIGNWADAKKKNLIADYLFSTDTLSNGQPKGIGLSLWRFNIGSGSFEQGKASGIGDEYRREECFLDAIGNYDWTKQKGQQWFLDAAKKRGLNNFLAFSISPPVQFTIDGKAHGINANLNLKKGKENAYADFMVNVVKHFNEVGYHMPYLSPFNEPQWNWGEKKTTQEGTAATNKEIADFIKILGPKLNNTNVKIALGEAAQWNFLSNSYDNGRGNQIKAFFSPQSKNYIGDVPNLDNLISAHSYFTTCPDTALIKYREDVMAAKEKFAPNLRLWQTEFGILGNICGVYNGGPRNTSIDYGLYVAKVIHHDLSITNVSAWQWWLAVSPYNYSDALIYINDLNGGNDLGATKKDGIVSDSKQLWCLGNYARFVRPGMVRVNASLSSINSLEEAANTQMITAYKDKTSKQLVIVIINMDNSTKRFAMDQSDLTLAGNKVLAYTTDKTKNLSKSVMDKSDIAIPGRSVVTLIAKYK</sequence>
<protein>
    <recommendedName>
        <fullName evidence="1">Endo-beta-1,6-galactanase-like domain-containing protein</fullName>
    </recommendedName>
</protein>
<dbReference type="Gene3D" id="3.20.20.80">
    <property type="entry name" value="Glycosidases"/>
    <property type="match status" value="1"/>
</dbReference>
<reference evidence="2 3" key="1">
    <citation type="submission" date="2020-12" db="EMBL/GenBank/DDBJ databases">
        <title>Bacterial novel species Pedobacter sp. SD-b isolated from soil.</title>
        <authorList>
            <person name="Jung H.-Y."/>
        </authorList>
    </citation>
    <scope>NUCLEOTIDE SEQUENCE [LARGE SCALE GENOMIC DNA]</scope>
    <source>
        <strain evidence="2 3">SD-b</strain>
    </source>
</reference>
<dbReference type="PANTHER" id="PTHR42767">
    <property type="entry name" value="ENDO-BETA-1,6-GALACTANASE"/>
    <property type="match status" value="1"/>
</dbReference>
<name>A0ABS1BMT6_9SPHI</name>
<evidence type="ECO:0000313" key="3">
    <source>
        <dbReference type="Proteomes" id="UP000660024"/>
    </source>
</evidence>
<gene>
    <name evidence="2" type="ORF">I5M32_11695</name>
</gene>
<dbReference type="Pfam" id="PF14587">
    <property type="entry name" value="Glyco_hydr_30_2"/>
    <property type="match status" value="1"/>
</dbReference>
<feature type="domain" description="Endo-beta-1,6-galactanase-like" evidence="1">
    <location>
        <begin position="26"/>
        <end position="386"/>
    </location>
</feature>
<dbReference type="PANTHER" id="PTHR42767:SF1">
    <property type="entry name" value="ENDO-BETA-1,6-GALACTANASE-LIKE DOMAIN-CONTAINING PROTEIN"/>
    <property type="match status" value="1"/>
</dbReference>
<dbReference type="EMBL" id="JAEHFY010000015">
    <property type="protein sequence ID" value="MBK0383621.1"/>
    <property type="molecule type" value="Genomic_DNA"/>
</dbReference>
<comment type="caution">
    <text evidence="2">The sequence shown here is derived from an EMBL/GenBank/DDBJ whole genome shotgun (WGS) entry which is preliminary data.</text>
</comment>
<dbReference type="SUPFAM" id="SSF51445">
    <property type="entry name" value="(Trans)glycosidases"/>
    <property type="match status" value="1"/>
</dbReference>
<dbReference type="Gene3D" id="2.60.40.1180">
    <property type="entry name" value="Golgi alpha-mannosidase II"/>
    <property type="match status" value="1"/>
</dbReference>
<organism evidence="2 3">
    <name type="scientific">Pedobacter segetis</name>
    <dbReference type="NCBI Taxonomy" id="2793069"/>
    <lineage>
        <taxon>Bacteria</taxon>
        <taxon>Pseudomonadati</taxon>
        <taxon>Bacteroidota</taxon>
        <taxon>Sphingobacteriia</taxon>
        <taxon>Sphingobacteriales</taxon>
        <taxon>Sphingobacteriaceae</taxon>
        <taxon>Pedobacter</taxon>
    </lineage>
</organism>
<dbReference type="InterPro" id="IPR013780">
    <property type="entry name" value="Glyco_hydro_b"/>
</dbReference>
<dbReference type="InterPro" id="IPR039743">
    <property type="entry name" value="6GAL/EXGAL"/>
</dbReference>
<dbReference type="Proteomes" id="UP000660024">
    <property type="component" value="Unassembled WGS sequence"/>
</dbReference>
<dbReference type="InterPro" id="IPR017853">
    <property type="entry name" value="GH"/>
</dbReference>